<dbReference type="Gene3D" id="3.90.1720.10">
    <property type="entry name" value="endopeptidase domain like (from Nostoc punctiforme)"/>
    <property type="match status" value="1"/>
</dbReference>
<dbReference type="InterPro" id="IPR038765">
    <property type="entry name" value="Papain-like_cys_pep_sf"/>
</dbReference>
<dbReference type="GO" id="GO:0016874">
    <property type="term" value="F:ligase activity"/>
    <property type="evidence" value="ECO:0007669"/>
    <property type="project" value="TreeGrafter"/>
</dbReference>
<dbReference type="Proteomes" id="UP000015354">
    <property type="component" value="Unassembled WGS sequence"/>
</dbReference>
<reference evidence="2 3" key="1">
    <citation type="journal article" date="2013" name="PLoS ONE">
        <title>Predicting the Proteins of Angomonas deanei, Strigomonas culicis and Their Respective Endosymbionts Reveals New Aspects of the Trypanosomatidae Family.</title>
        <authorList>
            <person name="Motta M.C."/>
            <person name="Martins A.C."/>
            <person name="de Souza S.S."/>
            <person name="Catta-Preta C.M."/>
            <person name="Silva R."/>
            <person name="Klein C.C."/>
            <person name="de Almeida L.G."/>
            <person name="de Lima Cunha O."/>
            <person name="Ciapina L.P."/>
            <person name="Brocchi M."/>
            <person name="Colabardini A.C."/>
            <person name="de Araujo Lima B."/>
            <person name="Machado C.R."/>
            <person name="de Almeida Soares C.M."/>
            <person name="Probst C.M."/>
            <person name="de Menezes C.B."/>
            <person name="Thompson C.E."/>
            <person name="Bartholomeu D.C."/>
            <person name="Gradia D.F."/>
            <person name="Pavoni D.P."/>
            <person name="Grisard E.C."/>
            <person name="Fantinatti-Garboggini F."/>
            <person name="Marchini F.K."/>
            <person name="Rodrigues-Luiz G.F."/>
            <person name="Wagner G."/>
            <person name="Goldman G.H."/>
            <person name="Fietto J.L."/>
            <person name="Elias M.C."/>
            <person name="Goldman M.H."/>
            <person name="Sagot M.F."/>
            <person name="Pereira M."/>
            <person name="Stoco P.H."/>
            <person name="de Mendonca-Neto R.P."/>
            <person name="Teixeira S.M."/>
            <person name="Maciel T.E."/>
            <person name="de Oliveira Mendes T.A."/>
            <person name="Urmenyi T.P."/>
            <person name="de Souza W."/>
            <person name="Schenkman S."/>
            <person name="de Vasconcelos A.T."/>
        </authorList>
    </citation>
    <scope>NUCLEOTIDE SEQUENCE [LARGE SCALE GENOMIC DNA]</scope>
</reference>
<accession>S9VDV7</accession>
<gene>
    <name evidence="2" type="ORF">STCU_08629</name>
</gene>
<feature type="domain" description="Peptidase C51" evidence="1">
    <location>
        <begin position="66"/>
        <end position="229"/>
    </location>
</feature>
<dbReference type="AlphaFoldDB" id="S9VDV7"/>
<protein>
    <submittedName>
        <fullName evidence="2">Trypanothione synthetase</fullName>
    </submittedName>
</protein>
<evidence type="ECO:0000313" key="3">
    <source>
        <dbReference type="Proteomes" id="UP000015354"/>
    </source>
</evidence>
<dbReference type="PROSITE" id="PS50911">
    <property type="entry name" value="CHAP"/>
    <property type="match status" value="1"/>
</dbReference>
<dbReference type="InterPro" id="IPR007921">
    <property type="entry name" value="CHAP_dom"/>
</dbReference>
<comment type="caution">
    <text evidence="2">The sequence shown here is derived from an EMBL/GenBank/DDBJ whole genome shotgun (WGS) entry which is preliminary data.</text>
</comment>
<name>S9VDV7_9TRYP</name>
<organism evidence="2 3">
    <name type="scientific">Strigomonas culicis</name>
    <dbReference type="NCBI Taxonomy" id="28005"/>
    <lineage>
        <taxon>Eukaryota</taxon>
        <taxon>Discoba</taxon>
        <taxon>Euglenozoa</taxon>
        <taxon>Kinetoplastea</taxon>
        <taxon>Metakinetoplastina</taxon>
        <taxon>Trypanosomatida</taxon>
        <taxon>Trypanosomatidae</taxon>
        <taxon>Strigomonadinae</taxon>
        <taxon>Strigomonas</taxon>
    </lineage>
</organism>
<dbReference type="SUPFAM" id="SSF54001">
    <property type="entry name" value="Cysteine proteinases"/>
    <property type="match status" value="1"/>
</dbReference>
<keyword evidence="3" id="KW-1185">Reference proteome</keyword>
<evidence type="ECO:0000313" key="2">
    <source>
        <dbReference type="EMBL" id="EPY21260.1"/>
    </source>
</evidence>
<dbReference type="Pfam" id="PF05257">
    <property type="entry name" value="CHAP"/>
    <property type="match status" value="1"/>
</dbReference>
<sequence length="243" mass="28414">MSTAQVLSPRIFRRSHMGNVHCKTSSDSVEDTEFAERDYRVARKSRKLLEPHGVCGTTVDGVYAYSNGDSNRWDSGKHYQDGLFMGFKWQCVEFARRWLWTTRRLLLPQRNCAYGFGSLKRVYRPHLKEGVDVQRELQAEDWAPKAEWEKVSVRYVKQGSRLPPQPNSLIIYPMACGSPWGHIGVITNVDLARRLVYVADQNRYFHEWNDDSYSEVFKLEEVNGKYYIRDPESECKGWIEFDN</sequence>
<evidence type="ECO:0000259" key="1">
    <source>
        <dbReference type="PROSITE" id="PS50911"/>
    </source>
</evidence>
<dbReference type="PANTHER" id="PTHR30094:SF17">
    <property type="entry name" value="SYNTHETASE, PUTATIVE-RELATED"/>
    <property type="match status" value="1"/>
</dbReference>
<proteinExistence type="predicted"/>
<dbReference type="PANTHER" id="PTHR30094">
    <property type="entry name" value="BIFUNCTIONAL GLUTATHIONYLSPERMIDINE SYNTHETASE/AMIDASE-RELATED"/>
    <property type="match status" value="1"/>
</dbReference>
<dbReference type="InterPro" id="IPR051705">
    <property type="entry name" value="Gsp_Synthetase/Amidase"/>
</dbReference>
<dbReference type="OrthoDB" id="299748at2759"/>
<dbReference type="EMBL" id="ATMH01008629">
    <property type="protein sequence ID" value="EPY21260.1"/>
    <property type="molecule type" value="Genomic_DNA"/>
</dbReference>